<dbReference type="Gene3D" id="1.10.760.10">
    <property type="entry name" value="Cytochrome c-like domain"/>
    <property type="match status" value="1"/>
</dbReference>
<dbReference type="InterPro" id="IPR036909">
    <property type="entry name" value="Cyt_c-like_dom_sf"/>
</dbReference>
<dbReference type="PANTHER" id="PTHR30600:SF4">
    <property type="entry name" value="CYTOCHROME C DOMAIN-CONTAINING PROTEIN"/>
    <property type="match status" value="1"/>
</dbReference>
<proteinExistence type="predicted"/>
<evidence type="ECO:0000256" key="2">
    <source>
        <dbReference type="ARBA" id="ARBA00022723"/>
    </source>
</evidence>
<dbReference type="GO" id="GO:0046872">
    <property type="term" value="F:metal ion binding"/>
    <property type="evidence" value="ECO:0007669"/>
    <property type="project" value="UniProtKB-KW"/>
</dbReference>
<comment type="caution">
    <text evidence="6">The sequence shown here is derived from an EMBL/GenBank/DDBJ whole genome shotgun (WGS) entry which is preliminary data.</text>
</comment>
<evidence type="ECO:0000256" key="4">
    <source>
        <dbReference type="PROSITE-ProRule" id="PRU00433"/>
    </source>
</evidence>
<dbReference type="InterPro" id="IPR051395">
    <property type="entry name" value="Cytochrome_c_Peroxidase/MauG"/>
</dbReference>
<protein>
    <recommendedName>
        <fullName evidence="5">Cytochrome c domain-containing protein</fullName>
    </recommendedName>
</protein>
<dbReference type="GO" id="GO:0009055">
    <property type="term" value="F:electron transfer activity"/>
    <property type="evidence" value="ECO:0007669"/>
    <property type="project" value="InterPro"/>
</dbReference>
<dbReference type="Proteomes" id="UP000725002">
    <property type="component" value="Unassembled WGS sequence"/>
</dbReference>
<evidence type="ECO:0000313" key="6">
    <source>
        <dbReference type="EMBL" id="MBO8484670.1"/>
    </source>
</evidence>
<name>A0A940DUZ5_9BACT</name>
<dbReference type="PROSITE" id="PS51007">
    <property type="entry name" value="CYTC"/>
    <property type="match status" value="1"/>
</dbReference>
<sequence length="544" mass="61463">MKKIIAICTGAALVAALYSCDDRGGATPDLPDEQESWIEIETYAGGELGTTFNRSASAFEDPTPAVELAGMEYDFKQGEYFFERSFTENTAPFDGLGPLYLRSSCLDCHPGYGHGKRMERYRWNDYGNGYLLVLYDPKDNSYLTSLTGMPQTQAVAPFKAPLDETKISIEWKEYVDEWGNKFEDGETYSLIYPEVTIPADAYYVPVLSKNGPLDASEVGIRLESTIGIYGSGLIDAIPDDSLLVQYRKEEAMGIPLNPAIYAGGQWQSQYSNTKQGNGEKHPFRYTYALSRGAVQDGPGANAIWNITNVTRSDRRYHYMTVAYATKASQDPDVQAAFYDYFPEYKTDAGVEKDIYNYLMGEYTDEYGKTVPVVDAEMNDEDYVDFMIWHRGLAVPAARDLDDEQVQLGRKLFREIGCAVCHRPSWKTGDDELNDPNNYFNRGDARLPKYPHQTIWPYTDLVQHQLKMVNDIRGGWCRTTPLWGRGLSLICSGHQDRLHDCRARNVIEAIMWHGAQDSDARKSVEAFRGLDKEERDAVVKFINAI</sequence>
<reference evidence="6" key="2">
    <citation type="journal article" date="2021" name="PeerJ">
        <title>Extensive microbial diversity within the chicken gut microbiome revealed by metagenomics and culture.</title>
        <authorList>
            <person name="Gilroy R."/>
            <person name="Ravi A."/>
            <person name="Getino M."/>
            <person name="Pursley I."/>
            <person name="Horton D.L."/>
            <person name="Alikhan N.F."/>
            <person name="Baker D."/>
            <person name="Gharbi K."/>
            <person name="Hall N."/>
            <person name="Watson M."/>
            <person name="Adriaenssens E.M."/>
            <person name="Foster-Nyarko E."/>
            <person name="Jarju S."/>
            <person name="Secka A."/>
            <person name="Antonio M."/>
            <person name="Oren A."/>
            <person name="Chaudhuri R.R."/>
            <person name="La Ragione R."/>
            <person name="Hildebrand F."/>
            <person name="Pallen M.J."/>
        </authorList>
    </citation>
    <scope>NUCLEOTIDE SEQUENCE</scope>
    <source>
        <strain evidence="6">G3-8215</strain>
    </source>
</reference>
<dbReference type="GO" id="GO:0020037">
    <property type="term" value="F:heme binding"/>
    <property type="evidence" value="ECO:0007669"/>
    <property type="project" value="InterPro"/>
</dbReference>
<keyword evidence="1 4" id="KW-0349">Heme</keyword>
<dbReference type="InterPro" id="IPR010538">
    <property type="entry name" value="DHOR"/>
</dbReference>
<evidence type="ECO:0000313" key="7">
    <source>
        <dbReference type="Proteomes" id="UP000725002"/>
    </source>
</evidence>
<dbReference type="InterPro" id="IPR009056">
    <property type="entry name" value="Cyt_c-like_dom"/>
</dbReference>
<reference evidence="6" key="1">
    <citation type="submission" date="2020-10" db="EMBL/GenBank/DDBJ databases">
        <authorList>
            <person name="Gilroy R."/>
        </authorList>
    </citation>
    <scope>NUCLEOTIDE SEQUENCE</scope>
    <source>
        <strain evidence="6">G3-8215</strain>
    </source>
</reference>
<dbReference type="PROSITE" id="PS51257">
    <property type="entry name" value="PROKAR_LIPOPROTEIN"/>
    <property type="match status" value="1"/>
</dbReference>
<dbReference type="GO" id="GO:0004130">
    <property type="term" value="F:cytochrome-c peroxidase activity"/>
    <property type="evidence" value="ECO:0007669"/>
    <property type="project" value="TreeGrafter"/>
</dbReference>
<feature type="domain" description="Cytochrome c" evidence="5">
    <location>
        <begin position="403"/>
        <end position="544"/>
    </location>
</feature>
<dbReference type="AlphaFoldDB" id="A0A940DUZ5"/>
<evidence type="ECO:0000256" key="1">
    <source>
        <dbReference type="ARBA" id="ARBA00022617"/>
    </source>
</evidence>
<keyword evidence="2 4" id="KW-0479">Metal-binding</keyword>
<accession>A0A940DUZ5</accession>
<gene>
    <name evidence="6" type="ORF">IAB75_11270</name>
</gene>
<dbReference type="EMBL" id="JADILV010000082">
    <property type="protein sequence ID" value="MBO8484670.1"/>
    <property type="molecule type" value="Genomic_DNA"/>
</dbReference>
<dbReference type="SUPFAM" id="SSF46626">
    <property type="entry name" value="Cytochrome c"/>
    <property type="match status" value="1"/>
</dbReference>
<organism evidence="6 7">
    <name type="scientific">Candidatus Cryptobacteroides avicola</name>
    <dbReference type="NCBI Taxonomy" id="2840757"/>
    <lineage>
        <taxon>Bacteria</taxon>
        <taxon>Pseudomonadati</taxon>
        <taxon>Bacteroidota</taxon>
        <taxon>Bacteroidia</taxon>
        <taxon>Bacteroidales</taxon>
        <taxon>Candidatus Cryptobacteroides</taxon>
    </lineage>
</organism>
<evidence type="ECO:0000259" key="5">
    <source>
        <dbReference type="PROSITE" id="PS51007"/>
    </source>
</evidence>
<keyword evidence="3 4" id="KW-0408">Iron</keyword>
<dbReference type="Pfam" id="PF06537">
    <property type="entry name" value="DHOR"/>
    <property type="match status" value="2"/>
</dbReference>
<dbReference type="PANTHER" id="PTHR30600">
    <property type="entry name" value="CYTOCHROME C PEROXIDASE-RELATED"/>
    <property type="match status" value="1"/>
</dbReference>
<evidence type="ECO:0000256" key="3">
    <source>
        <dbReference type="ARBA" id="ARBA00023004"/>
    </source>
</evidence>